<reference evidence="2" key="2">
    <citation type="journal article" date="2015" name="Data Brief">
        <title>Shoot transcriptome of the giant reed, Arundo donax.</title>
        <authorList>
            <person name="Barrero R.A."/>
            <person name="Guerrero F.D."/>
            <person name="Moolhuijzen P."/>
            <person name="Goolsby J.A."/>
            <person name="Tidwell J."/>
            <person name="Bellgard S.E."/>
            <person name="Bellgard M.I."/>
        </authorList>
    </citation>
    <scope>NUCLEOTIDE SEQUENCE</scope>
    <source>
        <tissue evidence="2">Shoot tissue taken approximately 20 cm above the soil surface</tissue>
    </source>
</reference>
<dbReference type="AlphaFoldDB" id="A0A0A9CMJ5"/>
<dbReference type="EMBL" id="GBRH01222257">
    <property type="protein sequence ID" value="JAD75638.1"/>
    <property type="molecule type" value="Transcribed_RNA"/>
</dbReference>
<reference evidence="2" key="1">
    <citation type="submission" date="2014-09" db="EMBL/GenBank/DDBJ databases">
        <authorList>
            <person name="Magalhaes I.L.F."/>
            <person name="Oliveira U."/>
            <person name="Santos F.R."/>
            <person name="Vidigal T.H.D.A."/>
            <person name="Brescovit A.D."/>
            <person name="Santos A.J."/>
        </authorList>
    </citation>
    <scope>NUCLEOTIDE SEQUENCE</scope>
    <source>
        <tissue evidence="2">Shoot tissue taken approximately 20 cm above the soil surface</tissue>
    </source>
</reference>
<accession>A0A0A9CMJ5</accession>
<organism evidence="2">
    <name type="scientific">Arundo donax</name>
    <name type="common">Giant reed</name>
    <name type="synonym">Donax arundinaceus</name>
    <dbReference type="NCBI Taxonomy" id="35708"/>
    <lineage>
        <taxon>Eukaryota</taxon>
        <taxon>Viridiplantae</taxon>
        <taxon>Streptophyta</taxon>
        <taxon>Embryophyta</taxon>
        <taxon>Tracheophyta</taxon>
        <taxon>Spermatophyta</taxon>
        <taxon>Magnoliopsida</taxon>
        <taxon>Liliopsida</taxon>
        <taxon>Poales</taxon>
        <taxon>Poaceae</taxon>
        <taxon>PACMAD clade</taxon>
        <taxon>Arundinoideae</taxon>
        <taxon>Arundineae</taxon>
        <taxon>Arundo</taxon>
    </lineage>
</organism>
<sequence>MVGLSSSRPMPPAPTSAADTREFVLHPQQWELQPRMEWQHLLAWVPRTEPVRCSDGQGVWGSFRNWLTHNDWSLL</sequence>
<evidence type="ECO:0000256" key="1">
    <source>
        <dbReference type="SAM" id="MobiDB-lite"/>
    </source>
</evidence>
<evidence type="ECO:0000313" key="2">
    <source>
        <dbReference type="EMBL" id="JAD75638.1"/>
    </source>
</evidence>
<protein>
    <submittedName>
        <fullName evidence="2">Uncharacterized protein</fullName>
    </submittedName>
</protein>
<proteinExistence type="predicted"/>
<name>A0A0A9CMJ5_ARUDO</name>
<feature type="region of interest" description="Disordered" evidence="1">
    <location>
        <begin position="1"/>
        <end position="21"/>
    </location>
</feature>